<proteinExistence type="predicted"/>
<gene>
    <name evidence="2" type="ORF">ACFSR3_04815</name>
</gene>
<accession>A0ABW5NRB9</accession>
<name>A0ABW5NRB9_9FLAO</name>
<feature type="signal peptide" evidence="1">
    <location>
        <begin position="1"/>
        <end position="20"/>
    </location>
</feature>
<feature type="chain" id="PRO_5045104693" description="PepSY-like beta-lactamase-inhibitor" evidence="1">
    <location>
        <begin position="21"/>
        <end position="99"/>
    </location>
</feature>
<sequence>MKNFLFSIFVVISFSSYSSATINDIKLFYLFQEVLFKKIEGNQIPSQVLKKASARYSGYSLNEVFVNENNEYKLVLKKNDKIINVYYKDTGDFIKEEAK</sequence>
<dbReference type="RefSeq" id="WP_379819951.1">
    <property type="nucleotide sequence ID" value="NZ_JBHUMD010000005.1"/>
</dbReference>
<dbReference type="Proteomes" id="UP001597480">
    <property type="component" value="Unassembled WGS sequence"/>
</dbReference>
<dbReference type="SUPFAM" id="SSF160574">
    <property type="entry name" value="BT0923-like"/>
    <property type="match status" value="1"/>
</dbReference>
<keyword evidence="1" id="KW-0732">Signal</keyword>
<comment type="caution">
    <text evidence="2">The sequence shown here is derived from an EMBL/GenBank/DDBJ whole genome shotgun (WGS) entry which is preliminary data.</text>
</comment>
<evidence type="ECO:0008006" key="4">
    <source>
        <dbReference type="Google" id="ProtNLM"/>
    </source>
</evidence>
<reference evidence="3" key="1">
    <citation type="journal article" date="2019" name="Int. J. Syst. Evol. Microbiol.">
        <title>The Global Catalogue of Microorganisms (GCM) 10K type strain sequencing project: providing services to taxonomists for standard genome sequencing and annotation.</title>
        <authorList>
            <consortium name="The Broad Institute Genomics Platform"/>
            <consortium name="The Broad Institute Genome Sequencing Center for Infectious Disease"/>
            <person name="Wu L."/>
            <person name="Ma J."/>
        </authorList>
    </citation>
    <scope>NUCLEOTIDE SEQUENCE [LARGE SCALE GENOMIC DNA]</scope>
    <source>
        <strain evidence="3">KCTC 42107</strain>
    </source>
</reference>
<keyword evidence="3" id="KW-1185">Reference proteome</keyword>
<organism evidence="2 3">
    <name type="scientific">Flavobacterium suzhouense</name>
    <dbReference type="NCBI Taxonomy" id="1529638"/>
    <lineage>
        <taxon>Bacteria</taxon>
        <taxon>Pseudomonadati</taxon>
        <taxon>Bacteroidota</taxon>
        <taxon>Flavobacteriia</taxon>
        <taxon>Flavobacteriales</taxon>
        <taxon>Flavobacteriaceae</taxon>
        <taxon>Flavobacterium</taxon>
    </lineage>
</organism>
<dbReference type="EMBL" id="JBHUMD010000005">
    <property type="protein sequence ID" value="MFD2601369.1"/>
    <property type="molecule type" value="Genomic_DNA"/>
</dbReference>
<evidence type="ECO:0000256" key="1">
    <source>
        <dbReference type="SAM" id="SignalP"/>
    </source>
</evidence>
<evidence type="ECO:0000313" key="2">
    <source>
        <dbReference type="EMBL" id="MFD2601369.1"/>
    </source>
</evidence>
<evidence type="ECO:0000313" key="3">
    <source>
        <dbReference type="Proteomes" id="UP001597480"/>
    </source>
</evidence>
<protein>
    <recommendedName>
        <fullName evidence="4">PepSY-like beta-lactamase-inhibitor</fullName>
    </recommendedName>
</protein>